<dbReference type="Gene3D" id="2.30.280.20">
    <property type="match status" value="1"/>
</dbReference>
<dbReference type="CDD" id="cd00085">
    <property type="entry name" value="HNHc"/>
    <property type="match status" value="1"/>
</dbReference>
<dbReference type="Pfam" id="PF18062">
    <property type="entry name" value="RE_AspBHI_N"/>
    <property type="match status" value="1"/>
</dbReference>
<evidence type="ECO:0000313" key="5">
    <source>
        <dbReference type="EMBL" id="GHI21251.1"/>
    </source>
</evidence>
<evidence type="ECO:0000313" key="6">
    <source>
        <dbReference type="Proteomes" id="UP001052739"/>
    </source>
</evidence>
<evidence type="ECO:0000259" key="3">
    <source>
        <dbReference type="Pfam" id="PF18062"/>
    </source>
</evidence>
<evidence type="ECO:0000259" key="4">
    <source>
        <dbReference type="Pfam" id="PF26340"/>
    </source>
</evidence>
<dbReference type="Pfam" id="PF13391">
    <property type="entry name" value="HNH_2"/>
    <property type="match status" value="1"/>
</dbReference>
<reference evidence="5" key="1">
    <citation type="submission" date="2024-05" db="EMBL/GenBank/DDBJ databases">
        <title>Whole genome shotgun sequence of Streptomyces hydrogenans NBRC 13475.</title>
        <authorList>
            <person name="Komaki H."/>
            <person name="Tamura T."/>
        </authorList>
    </citation>
    <scope>NUCLEOTIDE SEQUENCE</scope>
    <source>
        <strain evidence="5">NBRC 13475</strain>
    </source>
</reference>
<accession>A0ABQ3P891</accession>
<evidence type="ECO:0008006" key="7">
    <source>
        <dbReference type="Google" id="ProtNLM"/>
    </source>
</evidence>
<protein>
    <recommendedName>
        <fullName evidence="7">HNH nuclease domain-containing protein</fullName>
    </recommendedName>
</protein>
<dbReference type="InterPro" id="IPR003615">
    <property type="entry name" value="HNH_nuc"/>
</dbReference>
<name>A0ABQ3P891_9ACTN</name>
<dbReference type="Pfam" id="PF26340">
    <property type="entry name" value="DNA-SBD_ScoMcrA"/>
    <property type="match status" value="1"/>
</dbReference>
<feature type="domain" description="Restriction endonuclease AspBHI N-terminal" evidence="3">
    <location>
        <begin position="77"/>
        <end position="232"/>
    </location>
</feature>
<proteinExistence type="predicted"/>
<dbReference type="InterPro" id="IPR058813">
    <property type="entry name" value="DNA-SBD_ScoMcrA"/>
</dbReference>
<keyword evidence="6" id="KW-1185">Reference proteome</keyword>
<feature type="domain" description="ScoMcrA-like DNA sulfur-binding" evidence="4">
    <location>
        <begin position="294"/>
        <end position="441"/>
    </location>
</feature>
<sequence>MRGGPVGSLLRVGDVFRSARNRDPEVAFIDGHPNIHHVTASERLAQIQLSKGINPIAKIKAPGGLRRPCILIRSSPWKAGTTETPWHDVFDLDNGRILYFGDHRVDHTVPVGTTQGNAVLLEALEEHQGLTAEQRALAVPLLVFAAVSRNKTPKGYVEFCGVAVIDHAEQIEQQAEGISFPNYRYELSVLDLSAEDDRVDWAWIEARGNPELSTADALKLAPRSWRQWVEQGHAAMPEVRRRAVRPPRGREPVRQSSESGRELPPQLPAPRERGASGSASRTPTESSAELMVSVLMDRLRNLRVHNRNGRQSRHKPLALLWGISRVATGRPHLAPWREFREEVGSLLAEFGLPESSVTPEYPFVHLQTSRLWDVHGLPPDLGAVAHAAAFDRLNPEGGVTEQVARLLGDPFVRSQAVAVLRETYLTDIDQHALLEQLGLAGYESAGGIEDSTEDHERETVPAARRTVTSSRVIRDTALTAKVKKLHGDRCQVCALQLSTRFGTYSEAAHIRGIGRPHNGPDEQANLLVLCPNHHVQFDTLAIYIDTEGTVRSTANNSPIGPLRKHPSHPLDEAHLRYHRALCGRDTTAHANHGGTS</sequence>
<dbReference type="EMBL" id="BNDW01000019">
    <property type="protein sequence ID" value="GHI21251.1"/>
    <property type="molecule type" value="Genomic_DNA"/>
</dbReference>
<evidence type="ECO:0000256" key="1">
    <source>
        <dbReference type="SAM" id="MobiDB-lite"/>
    </source>
</evidence>
<gene>
    <name evidence="5" type="ORF">Shyd_26220</name>
</gene>
<organism evidence="5 6">
    <name type="scientific">Streptomyces hydrogenans</name>
    <dbReference type="NCBI Taxonomy" id="1873719"/>
    <lineage>
        <taxon>Bacteria</taxon>
        <taxon>Bacillati</taxon>
        <taxon>Actinomycetota</taxon>
        <taxon>Actinomycetes</taxon>
        <taxon>Kitasatosporales</taxon>
        <taxon>Streptomycetaceae</taxon>
        <taxon>Streptomyces</taxon>
    </lineage>
</organism>
<feature type="domain" description="HNH nuclease" evidence="2">
    <location>
        <begin position="490"/>
        <end position="545"/>
    </location>
</feature>
<feature type="compositionally biased region" description="Polar residues" evidence="1">
    <location>
        <begin position="277"/>
        <end position="287"/>
    </location>
</feature>
<dbReference type="Proteomes" id="UP001052739">
    <property type="component" value="Unassembled WGS sequence"/>
</dbReference>
<dbReference type="InterPro" id="IPR041409">
    <property type="entry name" value="RE_AspBHI_N"/>
</dbReference>
<comment type="caution">
    <text evidence="5">The sequence shown here is derived from an EMBL/GenBank/DDBJ whole genome shotgun (WGS) entry which is preliminary data.</text>
</comment>
<feature type="region of interest" description="Disordered" evidence="1">
    <location>
        <begin position="237"/>
        <end position="287"/>
    </location>
</feature>
<evidence type="ECO:0000259" key="2">
    <source>
        <dbReference type="Pfam" id="PF13391"/>
    </source>
</evidence>